<sequence>MPIHVVLRISEEGSNSMRGGDVKEVVGVSGSIRRVVTFKILAAEQEVKKMGDVATPLPGMGQPGEKLAEFFYETLQEASQSDKVAQASVAAARKLLLHKTAELKKLAMAGGDRSGSGGELGRLQTRVNSMQQEIAKFRSNISNAEERFRVKEQLVEVMDKLQMVEGEVEKVAANDIPEQEYSPELVQEADKANTSVKMKLEQLAKLLEIKQRSAGGVLLEELTAMQQRNKKAEKKLERVMQAATERKQQLQASEMVGQSLEQVERSELELQKAVQADWPFQSSFEDAPLQTMQTALAESEAACLQTQKAISEARGLILEHLAKAKDFQGVVQDFCSKELVVLQKRLDQMASKLGELKKEGTERKRKVQLRSTAEKISEVEASVQQLTSLVQRLGQEASSSLSKAQAQERCEEGYALEETAKKLVDGAKRFLTQREAEAKTLAETHRLPFMTDLAKLRSRLTTAQVNLSKLSKELTEYEHGYVAKQLAQDVSSELTRLNKETEVALQACSALLEEEGHRKVLQALRQDALVEALQEELKSQSIEDLWAGLSNGPSVSEEDFRVWLQTRLEARPFSTPITEEQIRDVWPLLTNSAEPGSASAGRPGLSEATLKELLRERRHVTGAAAQLWDAPEGGEELGQLYEGEGLEVLEANSGERLQGRLLRDSRTFWVPSSALSASTGATKLQSLVAYIKAITANCDFSAKQTQQKGAQVITLKTGPLVAVGNQLLEASKKFMEEKDKLEALKEKLTLAKDAAVREHEAEVKELESAKCQAFAEKSLAKAKGEVQQANHAVQEVGSKDLSPEQVQELPPSELEALLKKSEGAEEALNTAKATIEEVRLSFEGFKGPKKLMLQVRVELERLKKVLKVSQQAWEGNHQQISTTCAQVRKRLKMRARQALRMCFRQAELSAESAFQQVARRDPKRVSHQEFLRFVENLPDAHGTKVSSEQAELIFQDFETSGMEKVHFFKAVQEYAVCIKEISMTSDFHIQISDRLRKLLAQEVVEIFEGPRDDEEAAVQRVRCRALKDGQVGWVTTKGNQGTAFLKPREKPVLQVLREADLREMMPLDAAKLGQLQVDEKLELLEGPREETFQPQIFLQSDDGFVSLEALEATGTTCSTKHFVCRATIAMTDVHDISDCKVLGKIHVGELLEAVDEPEPPLVDDEAAPATTSGRVTQPSSTSSGSKTLPRRRFRSKTLEKEGWVTLQGNAGTVYLEQSVQHFVLCGPVPLLSSPNKDGLLKRMLEEGELLAVKQKVTKTIPPQVMMQVRSLDDARRSGWLSFVAGPDAPVKPWVERSSAG</sequence>
<gene>
    <name evidence="3" type="ORF">CCMP2556_LOCUS31281</name>
</gene>
<name>A0ABP0NLE8_9DINO</name>
<accession>A0ABP0NLE8</accession>
<reference evidence="3 4" key="1">
    <citation type="submission" date="2024-02" db="EMBL/GenBank/DDBJ databases">
        <authorList>
            <person name="Chen Y."/>
            <person name="Shah S."/>
            <person name="Dougan E. K."/>
            <person name="Thang M."/>
            <person name="Chan C."/>
        </authorList>
    </citation>
    <scope>NUCLEOTIDE SEQUENCE [LARGE SCALE GENOMIC DNA]</scope>
</reference>
<dbReference type="Proteomes" id="UP001642484">
    <property type="component" value="Unassembled WGS sequence"/>
</dbReference>
<evidence type="ECO:0000313" key="4">
    <source>
        <dbReference type="Proteomes" id="UP001642484"/>
    </source>
</evidence>
<feature type="region of interest" description="Disordered" evidence="2">
    <location>
        <begin position="1155"/>
        <end position="1192"/>
    </location>
</feature>
<feature type="coiled-coil region" evidence="1">
    <location>
        <begin position="339"/>
        <end position="396"/>
    </location>
</feature>
<feature type="compositionally biased region" description="Acidic residues" evidence="2">
    <location>
        <begin position="1155"/>
        <end position="1166"/>
    </location>
</feature>
<evidence type="ECO:0000313" key="3">
    <source>
        <dbReference type="EMBL" id="CAK9063677.1"/>
    </source>
</evidence>
<organism evidence="3 4">
    <name type="scientific">Durusdinium trenchii</name>
    <dbReference type="NCBI Taxonomy" id="1381693"/>
    <lineage>
        <taxon>Eukaryota</taxon>
        <taxon>Sar</taxon>
        <taxon>Alveolata</taxon>
        <taxon>Dinophyceae</taxon>
        <taxon>Suessiales</taxon>
        <taxon>Symbiodiniaceae</taxon>
        <taxon>Durusdinium</taxon>
    </lineage>
</organism>
<evidence type="ECO:0000256" key="1">
    <source>
        <dbReference type="SAM" id="Coils"/>
    </source>
</evidence>
<feature type="coiled-coil region" evidence="1">
    <location>
        <begin position="120"/>
        <end position="147"/>
    </location>
</feature>
<feature type="coiled-coil region" evidence="1">
    <location>
        <begin position="222"/>
        <end position="253"/>
    </location>
</feature>
<dbReference type="EMBL" id="CAXAMN010021807">
    <property type="protein sequence ID" value="CAK9063677.1"/>
    <property type="molecule type" value="Genomic_DNA"/>
</dbReference>
<keyword evidence="1" id="KW-0175">Coiled coil</keyword>
<comment type="caution">
    <text evidence="3">The sequence shown here is derived from an EMBL/GenBank/DDBJ whole genome shotgun (WGS) entry which is preliminary data.</text>
</comment>
<feature type="coiled-coil region" evidence="1">
    <location>
        <begin position="727"/>
        <end position="758"/>
    </location>
</feature>
<protein>
    <submittedName>
        <fullName evidence="3">Uncharacterized protein</fullName>
    </submittedName>
</protein>
<proteinExistence type="predicted"/>
<keyword evidence="4" id="KW-1185">Reference proteome</keyword>
<evidence type="ECO:0000256" key="2">
    <source>
        <dbReference type="SAM" id="MobiDB-lite"/>
    </source>
</evidence>
<feature type="compositionally biased region" description="Polar residues" evidence="2">
    <location>
        <begin position="1169"/>
        <end position="1186"/>
    </location>
</feature>